<dbReference type="InterPro" id="IPR046342">
    <property type="entry name" value="CBS_dom_sf"/>
</dbReference>
<evidence type="ECO:0000256" key="2">
    <source>
        <dbReference type="ARBA" id="ARBA00022737"/>
    </source>
</evidence>
<keyword evidence="3 4" id="KW-0129">CBS domain</keyword>
<dbReference type="SUPFAM" id="SSF54631">
    <property type="entry name" value="CBS-domain pair"/>
    <property type="match status" value="1"/>
</dbReference>
<dbReference type="PANTHER" id="PTHR22777:SF27">
    <property type="entry name" value="MAGNESIUM AND COBALT EFFLUX PROTEIN CORC"/>
    <property type="match status" value="1"/>
</dbReference>
<dbReference type="RefSeq" id="WP_249903542.1">
    <property type="nucleotide sequence ID" value="NZ_JAMGBA010000001.1"/>
</dbReference>
<sequence>MATRNEEEGGNRLWRGMRSLLFGEDHEATLRDQIEEAIDEAEDEPIKRGDLSPTERQMLRNLLHFGDRTVGEVAVTRGDIVSVKSSVTFDELIAAFAEAEHSRLPVTGDDLDEVIGMIHIKDVFKAQKDPTRPRTVEGLLRTPLFVPESMGVLDLLARMRTERIHLAIVVDEFGGTEGLVTIEDVVEEIVGEIEDEHDEQAVGMLTMLEEGLWEADARIELDELAKSVDRNLATADDEVDTLGGLVFLLTGRIPAKGESVLHSSGWRLEAVDSDPRKIVRVRLHAPEPASSSELPTGK</sequence>
<dbReference type="Pfam" id="PF00571">
    <property type="entry name" value="CBS"/>
    <property type="match status" value="2"/>
</dbReference>
<dbReference type="InterPro" id="IPR044751">
    <property type="entry name" value="Ion_transp-like_CBS"/>
</dbReference>
<gene>
    <name evidence="6" type="ORF">LZ496_05305</name>
</gene>
<dbReference type="SMART" id="SM01091">
    <property type="entry name" value="CorC_HlyC"/>
    <property type="match status" value="1"/>
</dbReference>
<keyword evidence="2" id="KW-0677">Repeat</keyword>
<proteinExistence type="inferred from homology"/>
<dbReference type="PROSITE" id="PS51371">
    <property type="entry name" value="CBS"/>
    <property type="match status" value="2"/>
</dbReference>
<evidence type="ECO:0000313" key="6">
    <source>
        <dbReference type="EMBL" id="MCL6698198.1"/>
    </source>
</evidence>
<dbReference type="InterPro" id="IPR005170">
    <property type="entry name" value="Transptr-assoc_dom"/>
</dbReference>
<name>A0ABT0RTM1_9SPHN</name>
<organism evidence="6 7">
    <name type="scientific">Sphingomonas caseinilyticus</name>
    <dbReference type="NCBI Taxonomy" id="2908205"/>
    <lineage>
        <taxon>Bacteria</taxon>
        <taxon>Pseudomonadati</taxon>
        <taxon>Pseudomonadota</taxon>
        <taxon>Alphaproteobacteria</taxon>
        <taxon>Sphingomonadales</taxon>
        <taxon>Sphingomonadaceae</taxon>
        <taxon>Sphingomonas</taxon>
    </lineage>
</organism>
<dbReference type="Pfam" id="PF03471">
    <property type="entry name" value="CorC_HlyC"/>
    <property type="match status" value="1"/>
</dbReference>
<feature type="domain" description="CBS" evidence="5">
    <location>
        <begin position="139"/>
        <end position="199"/>
    </location>
</feature>
<keyword evidence="7" id="KW-1185">Reference proteome</keyword>
<dbReference type="PANTHER" id="PTHR22777">
    <property type="entry name" value="HEMOLYSIN-RELATED"/>
    <property type="match status" value="1"/>
</dbReference>
<dbReference type="EMBL" id="JAMGBA010000001">
    <property type="protein sequence ID" value="MCL6698198.1"/>
    <property type="molecule type" value="Genomic_DNA"/>
</dbReference>
<evidence type="ECO:0000256" key="4">
    <source>
        <dbReference type="PROSITE-ProRule" id="PRU00703"/>
    </source>
</evidence>
<feature type="domain" description="CBS" evidence="5">
    <location>
        <begin position="75"/>
        <end position="134"/>
    </location>
</feature>
<protein>
    <submittedName>
        <fullName evidence="6">Hemolysin family protein</fullName>
    </submittedName>
</protein>
<comment type="similarity">
    <text evidence="1">Belongs to the UPF0053 family. Hemolysin C subfamily.</text>
</comment>
<dbReference type="InterPro" id="IPR016169">
    <property type="entry name" value="FAD-bd_PCMH_sub2"/>
</dbReference>
<evidence type="ECO:0000259" key="5">
    <source>
        <dbReference type="PROSITE" id="PS51371"/>
    </source>
</evidence>
<evidence type="ECO:0000313" key="7">
    <source>
        <dbReference type="Proteomes" id="UP001203410"/>
    </source>
</evidence>
<dbReference type="InterPro" id="IPR036318">
    <property type="entry name" value="FAD-bd_PCMH-like_sf"/>
</dbReference>
<dbReference type="CDD" id="cd04590">
    <property type="entry name" value="CBS_pair_CorC_HlyC_assoc"/>
    <property type="match status" value="1"/>
</dbReference>
<evidence type="ECO:0000256" key="3">
    <source>
        <dbReference type="ARBA" id="ARBA00023122"/>
    </source>
</evidence>
<dbReference type="InterPro" id="IPR000644">
    <property type="entry name" value="CBS_dom"/>
</dbReference>
<evidence type="ECO:0000256" key="1">
    <source>
        <dbReference type="ARBA" id="ARBA00006446"/>
    </source>
</evidence>
<dbReference type="Gene3D" id="3.10.580.10">
    <property type="entry name" value="CBS-domain"/>
    <property type="match status" value="1"/>
</dbReference>
<reference evidence="6 7" key="1">
    <citation type="submission" date="2022-05" db="EMBL/GenBank/DDBJ databases">
        <authorList>
            <person name="Jo J.-H."/>
            <person name="Im W.-T."/>
        </authorList>
    </citation>
    <scope>NUCLEOTIDE SEQUENCE [LARGE SCALE GENOMIC DNA]</scope>
    <source>
        <strain evidence="6 7">NSE70-1</strain>
    </source>
</reference>
<dbReference type="SUPFAM" id="SSF56176">
    <property type="entry name" value="FAD-binding/transporter-associated domain-like"/>
    <property type="match status" value="1"/>
</dbReference>
<dbReference type="Gene3D" id="3.30.465.10">
    <property type="match status" value="1"/>
</dbReference>
<accession>A0ABT0RTM1</accession>
<comment type="caution">
    <text evidence="6">The sequence shown here is derived from an EMBL/GenBank/DDBJ whole genome shotgun (WGS) entry which is preliminary data.</text>
</comment>
<dbReference type="SMART" id="SM00116">
    <property type="entry name" value="CBS"/>
    <property type="match status" value="2"/>
</dbReference>
<dbReference type="Proteomes" id="UP001203410">
    <property type="component" value="Unassembled WGS sequence"/>
</dbReference>